<dbReference type="AlphaFoldDB" id="A0AAU9JJF7"/>
<organism evidence="3 4">
    <name type="scientific">Blepharisma stoltei</name>
    <dbReference type="NCBI Taxonomy" id="1481888"/>
    <lineage>
        <taxon>Eukaryota</taxon>
        <taxon>Sar</taxon>
        <taxon>Alveolata</taxon>
        <taxon>Ciliophora</taxon>
        <taxon>Postciliodesmatophora</taxon>
        <taxon>Heterotrichea</taxon>
        <taxon>Heterotrichida</taxon>
        <taxon>Blepharismidae</taxon>
        <taxon>Blepharisma</taxon>
    </lineage>
</organism>
<evidence type="ECO:0000313" key="3">
    <source>
        <dbReference type="EMBL" id="CAG9325242.1"/>
    </source>
</evidence>
<dbReference type="InterPro" id="IPR011022">
    <property type="entry name" value="Arrestin_C-like"/>
</dbReference>
<dbReference type="InterPro" id="IPR014752">
    <property type="entry name" value="Arrestin-like_C"/>
</dbReference>
<dbReference type="GO" id="GO:0005737">
    <property type="term" value="C:cytoplasm"/>
    <property type="evidence" value="ECO:0007669"/>
    <property type="project" value="TreeGrafter"/>
</dbReference>
<proteinExistence type="predicted"/>
<feature type="domain" description="Arrestin-like N-terminal" evidence="1">
    <location>
        <begin position="21"/>
        <end position="142"/>
    </location>
</feature>
<feature type="domain" description="Arrestin C-terminal-like" evidence="2">
    <location>
        <begin position="165"/>
        <end position="299"/>
    </location>
</feature>
<name>A0AAU9JJF7_9CILI</name>
<dbReference type="EMBL" id="CAJZBQ010000037">
    <property type="protein sequence ID" value="CAG9325242.1"/>
    <property type="molecule type" value="Genomic_DNA"/>
</dbReference>
<reference evidence="3" key="1">
    <citation type="submission" date="2021-09" db="EMBL/GenBank/DDBJ databases">
        <authorList>
            <consortium name="AG Swart"/>
            <person name="Singh M."/>
            <person name="Singh A."/>
            <person name="Seah K."/>
            <person name="Emmerich C."/>
        </authorList>
    </citation>
    <scope>NUCLEOTIDE SEQUENCE</scope>
    <source>
        <strain evidence="3">ATCC30299</strain>
    </source>
</reference>
<keyword evidence="4" id="KW-1185">Reference proteome</keyword>
<dbReference type="Proteomes" id="UP001162131">
    <property type="component" value="Unassembled WGS sequence"/>
</dbReference>
<accession>A0AAU9JJF7</accession>
<dbReference type="InterPro" id="IPR011021">
    <property type="entry name" value="Arrestin-like_N"/>
</dbReference>
<dbReference type="Pfam" id="PF02752">
    <property type="entry name" value="Arrestin_C"/>
    <property type="match status" value="1"/>
</dbReference>
<evidence type="ECO:0000259" key="2">
    <source>
        <dbReference type="Pfam" id="PF02752"/>
    </source>
</evidence>
<dbReference type="Gene3D" id="2.60.40.640">
    <property type="match status" value="2"/>
</dbReference>
<dbReference type="SUPFAM" id="SSF81296">
    <property type="entry name" value="E set domains"/>
    <property type="match status" value="1"/>
</dbReference>
<dbReference type="GO" id="GO:0015031">
    <property type="term" value="P:protein transport"/>
    <property type="evidence" value="ECO:0007669"/>
    <property type="project" value="TreeGrafter"/>
</dbReference>
<dbReference type="Pfam" id="PF00339">
    <property type="entry name" value="Arrestin_N"/>
    <property type="match status" value="1"/>
</dbReference>
<evidence type="ECO:0000259" key="1">
    <source>
        <dbReference type="Pfam" id="PF00339"/>
    </source>
</evidence>
<dbReference type="InterPro" id="IPR050357">
    <property type="entry name" value="Arrestin_domain-protein"/>
</dbReference>
<comment type="caution">
    <text evidence="3">The sequence shown here is derived from an EMBL/GenBank/DDBJ whole genome shotgun (WGS) entry which is preliminary data.</text>
</comment>
<gene>
    <name evidence="3" type="ORF">BSTOLATCC_MIC37988</name>
</gene>
<sequence>MGGKHSTRSILITTDQVSSVPGSNITGKIYMKLEKAIRASTLWLKFKGKEQTQWSSSAISSKSKGITNLINLKAPVIVWEDGIIPSGDYEIPYTYTLPENLANSFHIDTQNYNADIIYKLKAEIEPEGHKKMKSSVDIQIYNLVQAKEGSIASNKIPVSHCCSVGSFRINIQLDKSAYTPLEKPQVSMEINNTESGANLDSITISLARQIILRSNKKHTFYSEYISSHKTKGCGKGKICERENAISTSLDLSKVQKTLHHAPTITSAKIECMYKLIFDFISNDSCVRNINSCEIPLEICPQIMEIPRPAPEAPAGWNPVTFEVQKLSYEYAEAYAPSAPPLEDEE</sequence>
<dbReference type="InterPro" id="IPR014756">
    <property type="entry name" value="Ig_E-set"/>
</dbReference>
<protein>
    <recommendedName>
        <fullName evidence="5">Arrestin C-terminal-like domain-containing protein</fullName>
    </recommendedName>
</protein>
<evidence type="ECO:0008006" key="5">
    <source>
        <dbReference type="Google" id="ProtNLM"/>
    </source>
</evidence>
<dbReference type="PANTHER" id="PTHR11188:SF17">
    <property type="entry name" value="FI21816P1"/>
    <property type="match status" value="1"/>
</dbReference>
<evidence type="ECO:0000313" key="4">
    <source>
        <dbReference type="Proteomes" id="UP001162131"/>
    </source>
</evidence>
<dbReference type="PANTHER" id="PTHR11188">
    <property type="entry name" value="ARRESTIN DOMAIN CONTAINING PROTEIN"/>
    <property type="match status" value="1"/>
</dbReference>